<keyword evidence="22" id="KW-1185">Reference proteome</keyword>
<comment type="catalytic activity">
    <reaction evidence="14">
        <text>L-arginyl-[protein] + S-adenosyl-L-methionine = N(omega)-methyl-L-arginyl-[protein] + S-adenosyl-L-homocysteine + H(+)</text>
        <dbReference type="Rhea" id="RHEA:48100"/>
        <dbReference type="Rhea" id="RHEA-COMP:10532"/>
        <dbReference type="Rhea" id="RHEA-COMP:11990"/>
        <dbReference type="ChEBI" id="CHEBI:15378"/>
        <dbReference type="ChEBI" id="CHEBI:29965"/>
        <dbReference type="ChEBI" id="CHEBI:57856"/>
        <dbReference type="ChEBI" id="CHEBI:59789"/>
        <dbReference type="ChEBI" id="CHEBI:65280"/>
    </reaction>
    <physiologicalReaction direction="left-to-right" evidence="14">
        <dbReference type="Rhea" id="RHEA:48101"/>
    </physiologicalReaction>
</comment>
<feature type="domain" description="Protein arginine N-methyltransferase" evidence="20">
    <location>
        <begin position="324"/>
        <end position="503"/>
    </location>
</feature>
<evidence type="ECO:0000256" key="14">
    <source>
        <dbReference type="ARBA" id="ARBA00049303"/>
    </source>
</evidence>
<dbReference type="InterPro" id="IPR049482">
    <property type="entry name" value="ANM3-like_C2H2_Zf"/>
</dbReference>
<evidence type="ECO:0000256" key="16">
    <source>
        <dbReference type="SAM" id="Coils"/>
    </source>
</evidence>
<dbReference type="Gene3D" id="2.70.160.11">
    <property type="entry name" value="Hnrnp arginine n-methyltransferase1"/>
    <property type="match status" value="1"/>
</dbReference>
<dbReference type="GO" id="GO:0035242">
    <property type="term" value="F:protein-arginine omega-N asymmetric methyltransferase activity"/>
    <property type="evidence" value="ECO:0007669"/>
    <property type="project" value="UniProtKB-EC"/>
</dbReference>
<evidence type="ECO:0000256" key="10">
    <source>
        <dbReference type="ARBA" id="ARBA00022771"/>
    </source>
</evidence>
<comment type="caution">
    <text evidence="21">The sequence shown here is derived from an EMBL/GenBank/DDBJ whole genome shotgun (WGS) entry which is preliminary data.</text>
</comment>
<evidence type="ECO:0000256" key="7">
    <source>
        <dbReference type="ARBA" id="ARBA00022679"/>
    </source>
</evidence>
<evidence type="ECO:0000256" key="5">
    <source>
        <dbReference type="ARBA" id="ARBA00022553"/>
    </source>
</evidence>
<keyword evidence="9" id="KW-0479">Metal-binding</keyword>
<evidence type="ECO:0000259" key="20">
    <source>
        <dbReference type="Pfam" id="PF22528"/>
    </source>
</evidence>
<dbReference type="GO" id="GO:0005829">
    <property type="term" value="C:cytosol"/>
    <property type="evidence" value="ECO:0007669"/>
    <property type="project" value="UniProtKB-SubCell"/>
</dbReference>
<dbReference type="OrthoDB" id="7848332at2759"/>
<dbReference type="EMBL" id="VXIS01000154">
    <property type="protein sequence ID" value="KAA8900449.1"/>
    <property type="molecule type" value="Genomic_DNA"/>
</dbReference>
<dbReference type="GO" id="GO:0032259">
    <property type="term" value="P:methylation"/>
    <property type="evidence" value="ECO:0007669"/>
    <property type="project" value="UniProtKB-KW"/>
</dbReference>
<evidence type="ECO:0000256" key="1">
    <source>
        <dbReference type="ARBA" id="ARBA00004123"/>
    </source>
</evidence>
<dbReference type="CDD" id="cd02440">
    <property type="entry name" value="AdoMet_MTases"/>
    <property type="match status" value="1"/>
</dbReference>
<dbReference type="Pfam" id="PF22528">
    <property type="entry name" value="PRMT_C"/>
    <property type="match status" value="1"/>
</dbReference>
<evidence type="ECO:0000256" key="11">
    <source>
        <dbReference type="ARBA" id="ARBA00022833"/>
    </source>
</evidence>
<proteinExistence type="predicted"/>
<dbReference type="Gene3D" id="3.40.50.150">
    <property type="entry name" value="Vaccinia Virus protein VP39"/>
    <property type="match status" value="1"/>
</dbReference>
<keyword evidence="16" id="KW-0175">Coiled coil</keyword>
<feature type="domain" description="Protein arginine N-methyltransferase 3-like C2H2 zinc finger" evidence="19">
    <location>
        <begin position="70"/>
        <end position="104"/>
    </location>
</feature>
<keyword evidence="5" id="KW-0597">Phosphoprotein</keyword>
<evidence type="ECO:0000256" key="3">
    <source>
        <dbReference type="ARBA" id="ARBA00011925"/>
    </source>
</evidence>
<evidence type="ECO:0000256" key="6">
    <source>
        <dbReference type="ARBA" id="ARBA00022603"/>
    </source>
</evidence>
<sequence length="515" mass="58229">MPPPRDDLSDSASEVDTDSSAGYEDAPDADLGEETQALCLLCDTTFPSAQDVFSHCASAHGFDWKSASKGLDFYSRIKLVNYIRTHKAYDAAAMDWEDEKYLKPVVEGDAMLFELEDGEEEGEVDRVKELEEQLRDLKMQFAEYKERVSERFVQQLDVSAVVEVKGEATEKPVLRDNDSHYFNSYAGNDIHELMLKDAVRTDAYRDFVYNNKNLFKDKVVLDVGCGTGVLSMFCAKAGAKKVISVDNSAIIDKARANVFENGLDGVITLLHGKIEEVTLPVEKVDVIISEWMGYCLLYEAMLDSVLYARDRYLKPDGLMVPSQTNILIAAVHDPEYMNDYVNFWDHVYGFSMTAMKKGIRDDVTIMHLSGDALASEPVAFCHLPLHDVTVQDLEFTKPFELVIKEDTDSLDAFVVYFDTFFATERHQVLEKDARAESWKDPKGGNAFTTSPGHKETHWKQGLCLVEVGKNAPLKKGEVIKGEITYRKRKENPREVEVEISWKGEGEKMSQMWAMR</sequence>
<dbReference type="SUPFAM" id="SSF53335">
    <property type="entry name" value="S-adenosyl-L-methionine-dependent methyltransferases"/>
    <property type="match status" value="1"/>
</dbReference>
<dbReference type="Pfam" id="PF13649">
    <property type="entry name" value="Methyltransf_25"/>
    <property type="match status" value="1"/>
</dbReference>
<evidence type="ECO:0000259" key="18">
    <source>
        <dbReference type="Pfam" id="PF13649"/>
    </source>
</evidence>
<keyword evidence="4" id="KW-0963">Cytoplasm</keyword>
<dbReference type="Pfam" id="PF21137">
    <property type="entry name" value="ANM3_C2H2_Zf"/>
    <property type="match status" value="1"/>
</dbReference>
<dbReference type="EC" id="2.1.1.319" evidence="3"/>
<keyword evidence="8 15" id="KW-0949">S-adenosyl-L-methionine</keyword>
<feature type="region of interest" description="Disordered" evidence="17">
    <location>
        <begin position="1"/>
        <end position="28"/>
    </location>
</feature>
<evidence type="ECO:0000256" key="8">
    <source>
        <dbReference type="ARBA" id="ARBA00022691"/>
    </source>
</evidence>
<evidence type="ECO:0000313" key="21">
    <source>
        <dbReference type="EMBL" id="KAA8900449.1"/>
    </source>
</evidence>
<evidence type="ECO:0000259" key="19">
    <source>
        <dbReference type="Pfam" id="PF21137"/>
    </source>
</evidence>
<dbReference type="AlphaFoldDB" id="A0A5J5EQR7"/>
<reference evidence="21 22" key="1">
    <citation type="submission" date="2019-09" db="EMBL/GenBank/DDBJ databases">
        <title>Draft genome of the ectomycorrhizal ascomycete Sphaerosporella brunnea.</title>
        <authorList>
            <consortium name="DOE Joint Genome Institute"/>
            <person name="Benucci G.M."/>
            <person name="Marozzi G."/>
            <person name="Antonielli L."/>
            <person name="Sanchez S."/>
            <person name="Marco P."/>
            <person name="Wang X."/>
            <person name="Falini L.B."/>
            <person name="Barry K."/>
            <person name="Haridas S."/>
            <person name="Lipzen A."/>
            <person name="Labutti K."/>
            <person name="Grigoriev I.V."/>
            <person name="Murat C."/>
            <person name="Martin F."/>
            <person name="Albertini E."/>
            <person name="Donnini D."/>
            <person name="Bonito G."/>
        </authorList>
    </citation>
    <scope>NUCLEOTIDE SEQUENCE [LARGE SCALE GENOMIC DNA]</scope>
    <source>
        <strain evidence="21 22">Sb_GMNB300</strain>
    </source>
</reference>
<gene>
    <name evidence="21" type="ORF">FN846DRAFT_144746</name>
</gene>
<dbReference type="InterPro" id="IPR036236">
    <property type="entry name" value="Znf_C2H2_sf"/>
</dbReference>
<dbReference type="PROSITE" id="PS51678">
    <property type="entry name" value="SAM_MT_PRMT"/>
    <property type="match status" value="1"/>
</dbReference>
<dbReference type="PANTHER" id="PTHR11006:SF116">
    <property type="entry name" value="PROTEIN METHYLTRANSFERASE"/>
    <property type="match status" value="1"/>
</dbReference>
<dbReference type="FunFam" id="3.40.50.150:FF:000034">
    <property type="entry name" value="Protein arginine N-methyltransferase 3"/>
    <property type="match status" value="1"/>
</dbReference>
<feature type="domain" description="Methyltransferase" evidence="18">
    <location>
        <begin position="220"/>
        <end position="317"/>
    </location>
</feature>
<evidence type="ECO:0000256" key="2">
    <source>
        <dbReference type="ARBA" id="ARBA00004514"/>
    </source>
</evidence>
<dbReference type="Proteomes" id="UP000326924">
    <property type="component" value="Unassembled WGS sequence"/>
</dbReference>
<dbReference type="InterPro" id="IPR025799">
    <property type="entry name" value="Arg_MeTrfase"/>
</dbReference>
<evidence type="ECO:0000256" key="13">
    <source>
        <dbReference type="ARBA" id="ARBA00047384"/>
    </source>
</evidence>
<evidence type="ECO:0000256" key="17">
    <source>
        <dbReference type="SAM" id="MobiDB-lite"/>
    </source>
</evidence>
<dbReference type="GO" id="GO:0008270">
    <property type="term" value="F:zinc ion binding"/>
    <property type="evidence" value="ECO:0007669"/>
    <property type="project" value="UniProtKB-KW"/>
</dbReference>
<keyword evidence="12" id="KW-0539">Nucleus</keyword>
<keyword evidence="6 15" id="KW-0489">Methyltransferase</keyword>
<dbReference type="GO" id="GO:0042054">
    <property type="term" value="F:histone methyltransferase activity"/>
    <property type="evidence" value="ECO:0007669"/>
    <property type="project" value="TreeGrafter"/>
</dbReference>
<accession>A0A5J5EQR7</accession>
<dbReference type="InterPro" id="IPR029063">
    <property type="entry name" value="SAM-dependent_MTases_sf"/>
</dbReference>
<keyword evidence="7 15" id="KW-0808">Transferase</keyword>
<protein>
    <recommendedName>
        <fullName evidence="3">type I protein arginine methyltransferase</fullName>
        <ecNumber evidence="3">2.1.1.319</ecNumber>
    </recommendedName>
</protein>
<keyword evidence="11" id="KW-0862">Zinc</keyword>
<dbReference type="SUPFAM" id="SSF57667">
    <property type="entry name" value="beta-beta-alpha zinc fingers"/>
    <property type="match status" value="1"/>
</dbReference>
<dbReference type="PANTHER" id="PTHR11006">
    <property type="entry name" value="PROTEIN ARGININE N-METHYLTRANSFERASE"/>
    <property type="match status" value="1"/>
</dbReference>
<name>A0A5J5EQR7_9PEZI</name>
<dbReference type="InParanoid" id="A0A5J5EQR7"/>
<evidence type="ECO:0000256" key="12">
    <source>
        <dbReference type="ARBA" id="ARBA00023242"/>
    </source>
</evidence>
<evidence type="ECO:0000256" key="9">
    <source>
        <dbReference type="ARBA" id="ARBA00022723"/>
    </source>
</evidence>
<comment type="subcellular location">
    <subcellularLocation>
        <location evidence="2">Cytoplasm</location>
        <location evidence="2">Cytosol</location>
    </subcellularLocation>
    <subcellularLocation>
        <location evidence="1">Nucleus</location>
    </subcellularLocation>
</comment>
<comment type="catalytic activity">
    <reaction evidence="13">
        <text>L-arginyl-[protein] + 2 S-adenosyl-L-methionine = N(omega),N(omega)-dimethyl-L-arginyl-[protein] + 2 S-adenosyl-L-homocysteine + 2 H(+)</text>
        <dbReference type="Rhea" id="RHEA:48096"/>
        <dbReference type="Rhea" id="RHEA-COMP:10532"/>
        <dbReference type="Rhea" id="RHEA-COMP:11991"/>
        <dbReference type="ChEBI" id="CHEBI:15378"/>
        <dbReference type="ChEBI" id="CHEBI:29965"/>
        <dbReference type="ChEBI" id="CHEBI:57856"/>
        <dbReference type="ChEBI" id="CHEBI:59789"/>
        <dbReference type="ChEBI" id="CHEBI:61897"/>
        <dbReference type="EC" id="2.1.1.319"/>
    </reaction>
    <physiologicalReaction direction="left-to-right" evidence="13">
        <dbReference type="Rhea" id="RHEA:48097"/>
    </physiologicalReaction>
</comment>
<evidence type="ECO:0000256" key="15">
    <source>
        <dbReference type="PROSITE-ProRule" id="PRU01015"/>
    </source>
</evidence>
<evidence type="ECO:0000256" key="4">
    <source>
        <dbReference type="ARBA" id="ARBA00022490"/>
    </source>
</evidence>
<organism evidence="21 22">
    <name type="scientific">Sphaerosporella brunnea</name>
    <dbReference type="NCBI Taxonomy" id="1250544"/>
    <lineage>
        <taxon>Eukaryota</taxon>
        <taxon>Fungi</taxon>
        <taxon>Dikarya</taxon>
        <taxon>Ascomycota</taxon>
        <taxon>Pezizomycotina</taxon>
        <taxon>Pezizomycetes</taxon>
        <taxon>Pezizales</taxon>
        <taxon>Pyronemataceae</taxon>
        <taxon>Sphaerosporella</taxon>
    </lineage>
</organism>
<dbReference type="InterPro" id="IPR055135">
    <property type="entry name" value="PRMT_dom"/>
</dbReference>
<keyword evidence="10" id="KW-0863">Zinc-finger</keyword>
<feature type="coiled-coil region" evidence="16">
    <location>
        <begin position="120"/>
        <end position="147"/>
    </location>
</feature>
<feature type="compositionally biased region" description="Polar residues" evidence="17">
    <location>
        <begin position="10"/>
        <end position="20"/>
    </location>
</feature>
<evidence type="ECO:0000313" key="22">
    <source>
        <dbReference type="Proteomes" id="UP000326924"/>
    </source>
</evidence>
<dbReference type="GO" id="GO:0005634">
    <property type="term" value="C:nucleus"/>
    <property type="evidence" value="ECO:0007669"/>
    <property type="project" value="UniProtKB-SubCell"/>
</dbReference>
<dbReference type="FunFam" id="2.70.160.11:FF:000016">
    <property type="entry name" value="Protein arginine methyltransferase RmtB"/>
    <property type="match status" value="1"/>
</dbReference>
<dbReference type="InterPro" id="IPR041698">
    <property type="entry name" value="Methyltransf_25"/>
</dbReference>